<reference evidence="2 3" key="1">
    <citation type="submission" date="2023-01" db="EMBL/GenBank/DDBJ databases">
        <title>Vibrio sp. KJ40-1 sp.nov, isolated from marine algae.</title>
        <authorList>
            <person name="Butt M."/>
            <person name="Kim J.M.J."/>
            <person name="Jeon C.O.C."/>
        </authorList>
    </citation>
    <scope>NUCLEOTIDE SEQUENCE [LARGE SCALE GENOMIC DNA]</scope>
    <source>
        <strain evidence="2 3">KJ40-1</strain>
    </source>
</reference>
<feature type="compositionally biased region" description="Acidic residues" evidence="1">
    <location>
        <begin position="38"/>
        <end position="57"/>
    </location>
</feature>
<organism evidence="2 3">
    <name type="scientific">Vibrio algarum</name>
    <dbReference type="NCBI Taxonomy" id="3020714"/>
    <lineage>
        <taxon>Bacteria</taxon>
        <taxon>Pseudomonadati</taxon>
        <taxon>Pseudomonadota</taxon>
        <taxon>Gammaproteobacteria</taxon>
        <taxon>Vibrionales</taxon>
        <taxon>Vibrionaceae</taxon>
        <taxon>Vibrio</taxon>
    </lineage>
</organism>
<protein>
    <submittedName>
        <fullName evidence="2">Uncharacterized protein</fullName>
    </submittedName>
</protein>
<sequence length="593" mass="66893">MSIRINIVICTIALLLVGCRGNDTPNTVGAPEGSVVIEEPDDADDADDTGDVDDVDDTDDVEIDPNLFLISEENVLKTESIERELRDGLDLDNITVFYLNDTQFILSNNTPRTIVQPVVKIEGIFYIIEKTIEAFTKATIKSPVSIQDKTIFFHEQTPFFRVQVSSFNTNTNDDSTLDATEVQIEAYLKELRGYRVVNNYFSYINDALVYLKSREQTRSALQHTHSEGYCEFDHVGSIASRYSDTSSISDKIYSVLDHKPTSSYEARYVNGYVYGMATVGNGWLSLVDKVLYKPGWIKPHNIYLHEKHHNHGFGHSGGLTYGWPERSADFIEKADYSFYDNPELRSIPVITKYDVTAQDDGTIQVNIRWFHKNKDEPQTLDKFLFIGGNKMTINEIGYVNQDGSKTSVDFDEQVDEQLITISKDKIHIQTSPFSQINNKEMPIGLYINANYPTETQRDLLVIAGTENNEKVYGNIKINLSHFGTGHPDGERVVFIEKEERKTAAGQYVLSVLTYLPEEAKLYCEAKGLQLGTLEAYKTRALLDFQHKYLPYQSMVGLSAEDGTPIAVQSSSNWQVSHSNYTDRGALIVCAIPD</sequence>
<gene>
    <name evidence="2" type="ORF">PGX00_08060</name>
</gene>
<dbReference type="EMBL" id="JAQLOI010000001">
    <property type="protein sequence ID" value="MDB1123620.1"/>
    <property type="molecule type" value="Genomic_DNA"/>
</dbReference>
<comment type="caution">
    <text evidence="2">The sequence shown here is derived from an EMBL/GenBank/DDBJ whole genome shotgun (WGS) entry which is preliminary data.</text>
</comment>
<dbReference type="PROSITE" id="PS51257">
    <property type="entry name" value="PROKAR_LIPOPROTEIN"/>
    <property type="match status" value="1"/>
</dbReference>
<feature type="region of interest" description="Disordered" evidence="1">
    <location>
        <begin position="28"/>
        <end position="57"/>
    </location>
</feature>
<name>A0ABT4YPY6_9VIBR</name>
<keyword evidence="3" id="KW-1185">Reference proteome</keyword>
<dbReference type="Proteomes" id="UP001210678">
    <property type="component" value="Unassembled WGS sequence"/>
</dbReference>
<evidence type="ECO:0000313" key="3">
    <source>
        <dbReference type="Proteomes" id="UP001210678"/>
    </source>
</evidence>
<dbReference type="RefSeq" id="WP_272135108.1">
    <property type="nucleotide sequence ID" value="NZ_JAQLOI010000001.1"/>
</dbReference>
<proteinExistence type="predicted"/>
<evidence type="ECO:0000256" key="1">
    <source>
        <dbReference type="SAM" id="MobiDB-lite"/>
    </source>
</evidence>
<accession>A0ABT4YPY6</accession>
<evidence type="ECO:0000313" key="2">
    <source>
        <dbReference type="EMBL" id="MDB1123620.1"/>
    </source>
</evidence>